<comment type="caution">
    <text evidence="1">The sequence shown here is derived from an EMBL/GenBank/DDBJ whole genome shotgun (WGS) entry which is preliminary data.</text>
</comment>
<keyword evidence="2" id="KW-1185">Reference proteome</keyword>
<dbReference type="EMBL" id="BMGR01000014">
    <property type="protein sequence ID" value="GGG17829.1"/>
    <property type="molecule type" value="Genomic_DNA"/>
</dbReference>
<proteinExistence type="predicted"/>
<organism evidence="1 2">
    <name type="scientific">Paenibacillus abyssi</name>
    <dbReference type="NCBI Taxonomy" id="1340531"/>
    <lineage>
        <taxon>Bacteria</taxon>
        <taxon>Bacillati</taxon>
        <taxon>Bacillota</taxon>
        <taxon>Bacilli</taxon>
        <taxon>Bacillales</taxon>
        <taxon>Paenibacillaceae</taxon>
        <taxon>Paenibacillus</taxon>
    </lineage>
</organism>
<evidence type="ECO:0000313" key="1">
    <source>
        <dbReference type="EMBL" id="GGG17829.1"/>
    </source>
</evidence>
<reference evidence="1" key="1">
    <citation type="journal article" date="2014" name="Int. J. Syst. Evol. Microbiol.">
        <title>Complete genome sequence of Corynebacterium casei LMG S-19264T (=DSM 44701T), isolated from a smear-ripened cheese.</title>
        <authorList>
            <consortium name="US DOE Joint Genome Institute (JGI-PGF)"/>
            <person name="Walter F."/>
            <person name="Albersmeier A."/>
            <person name="Kalinowski J."/>
            <person name="Ruckert C."/>
        </authorList>
    </citation>
    <scope>NUCLEOTIDE SEQUENCE</scope>
    <source>
        <strain evidence="1">CGMCC 1.12987</strain>
    </source>
</reference>
<evidence type="ECO:0000313" key="2">
    <source>
        <dbReference type="Proteomes" id="UP000644756"/>
    </source>
</evidence>
<sequence length="147" mass="16864">MINLRPLEAEIIEAIKAGQELVNIRKQVQKAPRYFRNTITRMVELGVLEKIEKGMYAVKVEKYSVRPDGEVIEERKRKTRSTMMPIIPDVAPTAIELIRANYHKMLRTPLLKLLRNNGFPMNKFELNLLIMKEGISGSALEADQETA</sequence>
<protein>
    <submittedName>
        <fullName evidence="1">Uncharacterized protein</fullName>
    </submittedName>
</protein>
<reference evidence="1" key="2">
    <citation type="submission" date="2020-09" db="EMBL/GenBank/DDBJ databases">
        <authorList>
            <person name="Sun Q."/>
            <person name="Zhou Y."/>
        </authorList>
    </citation>
    <scope>NUCLEOTIDE SEQUENCE</scope>
    <source>
        <strain evidence="1">CGMCC 1.12987</strain>
    </source>
</reference>
<gene>
    <name evidence="1" type="ORF">GCM10010916_38290</name>
</gene>
<dbReference type="AlphaFoldDB" id="A0A917G1A8"/>
<accession>A0A917G1A8</accession>
<dbReference type="RefSeq" id="WP_188532680.1">
    <property type="nucleotide sequence ID" value="NZ_BMGR01000014.1"/>
</dbReference>
<dbReference type="Proteomes" id="UP000644756">
    <property type="component" value="Unassembled WGS sequence"/>
</dbReference>
<name>A0A917G1A8_9BACL</name>